<name>A0A1I6LG82_9EURY</name>
<dbReference type="PANTHER" id="PTHR13774">
    <property type="entry name" value="PHENAZINE BIOSYNTHESIS PROTEIN"/>
    <property type="match status" value="1"/>
</dbReference>
<dbReference type="GO" id="GO:0005737">
    <property type="term" value="C:cytoplasm"/>
    <property type="evidence" value="ECO:0007669"/>
    <property type="project" value="TreeGrafter"/>
</dbReference>
<organism evidence="2 3">
    <name type="scientific">Halomicrobium zhouii</name>
    <dbReference type="NCBI Taxonomy" id="767519"/>
    <lineage>
        <taxon>Archaea</taxon>
        <taxon>Methanobacteriati</taxon>
        <taxon>Methanobacteriota</taxon>
        <taxon>Stenosarchaea group</taxon>
        <taxon>Halobacteria</taxon>
        <taxon>Halobacteriales</taxon>
        <taxon>Haloarculaceae</taxon>
        <taxon>Halomicrobium</taxon>
    </lineage>
</organism>
<dbReference type="OrthoDB" id="105902at2157"/>
<dbReference type="SUPFAM" id="SSF54506">
    <property type="entry name" value="Diaminopimelate epimerase-like"/>
    <property type="match status" value="1"/>
</dbReference>
<dbReference type="EMBL" id="FOZK01000002">
    <property type="protein sequence ID" value="SFS02330.1"/>
    <property type="molecule type" value="Genomic_DNA"/>
</dbReference>
<reference evidence="2 3" key="1">
    <citation type="submission" date="2016-10" db="EMBL/GenBank/DDBJ databases">
        <authorList>
            <person name="de Groot N.N."/>
        </authorList>
    </citation>
    <scope>NUCLEOTIDE SEQUENCE [LARGE SCALE GENOMIC DNA]</scope>
    <source>
        <strain evidence="2 3">CGMCC 1.10457</strain>
    </source>
</reference>
<protein>
    <submittedName>
        <fullName evidence="2">Phenazine biosynthesis protein PhzF family</fullName>
    </submittedName>
</protein>
<dbReference type="STRING" id="767519.SAMN05216559_2628"/>
<evidence type="ECO:0000256" key="1">
    <source>
        <dbReference type="ARBA" id="ARBA00023235"/>
    </source>
</evidence>
<dbReference type="Pfam" id="PF02567">
    <property type="entry name" value="PhzC-PhzF"/>
    <property type="match status" value="1"/>
</dbReference>
<dbReference type="Gene3D" id="3.10.310.10">
    <property type="entry name" value="Diaminopimelate Epimerase, Chain A, domain 1"/>
    <property type="match status" value="2"/>
</dbReference>
<dbReference type="PANTHER" id="PTHR13774:SF39">
    <property type="entry name" value="BIOSYNTHESIS PROTEIN, PUTATIVE-RELATED"/>
    <property type="match status" value="1"/>
</dbReference>
<dbReference type="PIRSF" id="PIRSF016184">
    <property type="entry name" value="PhzC_PhzF"/>
    <property type="match status" value="1"/>
</dbReference>
<keyword evidence="3" id="KW-1185">Reference proteome</keyword>
<proteinExistence type="predicted"/>
<dbReference type="RefSeq" id="WP_089816950.1">
    <property type="nucleotide sequence ID" value="NZ_FOZK01000002.1"/>
</dbReference>
<sequence length="300" mass="32239">MDTRQAVLVDAFADEPMAGNPAGVLPDASDLSEDQMQAIAGELGASETAFVVPSEEADRRLRYFTPEREVDLCGHATVAAHAYLFERAVVDDGTHTLETAAGTFDIELTIDGTVWMEQANAELGRVDVDEQEAADALGVDVASLRDVGADVPIGKVSTGMPFLMVPINYFEHLSNADPDMTAIEELCERTGCEGLYAFTFDTLDMDSTVHARAFVPLAGIPEDPVTGTAAGALGAYLRRHNAMDGEFDEILVEQGHFLDRPGTVRVESDGDEVRVGGRAVTTFDGDLVIPDDDEDEIIEI</sequence>
<dbReference type="InterPro" id="IPR003719">
    <property type="entry name" value="Phenazine_PhzF-like"/>
</dbReference>
<evidence type="ECO:0000313" key="2">
    <source>
        <dbReference type="EMBL" id="SFS02330.1"/>
    </source>
</evidence>
<evidence type="ECO:0000313" key="3">
    <source>
        <dbReference type="Proteomes" id="UP000199062"/>
    </source>
</evidence>
<gene>
    <name evidence="2" type="ORF">SAMN05216559_2628</name>
</gene>
<dbReference type="NCBIfam" id="TIGR00654">
    <property type="entry name" value="PhzF_family"/>
    <property type="match status" value="1"/>
</dbReference>
<dbReference type="GO" id="GO:0016853">
    <property type="term" value="F:isomerase activity"/>
    <property type="evidence" value="ECO:0007669"/>
    <property type="project" value="UniProtKB-KW"/>
</dbReference>
<dbReference type="Proteomes" id="UP000199062">
    <property type="component" value="Unassembled WGS sequence"/>
</dbReference>
<accession>A0A1I6LG82</accession>
<dbReference type="AlphaFoldDB" id="A0A1I6LG82"/>
<keyword evidence="1" id="KW-0413">Isomerase</keyword>